<reference evidence="1" key="1">
    <citation type="submission" date="2021-06" db="EMBL/GenBank/DDBJ databases">
        <authorList>
            <person name="Kallberg Y."/>
            <person name="Tangrot J."/>
            <person name="Rosling A."/>
        </authorList>
    </citation>
    <scope>NUCLEOTIDE SEQUENCE</scope>
    <source>
        <strain evidence="1">MA461A</strain>
    </source>
</reference>
<feature type="non-terminal residue" evidence="1">
    <location>
        <position position="1"/>
    </location>
</feature>
<sequence>FEFINDQLKTHTLDINRQPVNLFNFDKNGKLIPIPQLLYSREIVATKIIRQL</sequence>
<comment type="caution">
    <text evidence="1">The sequence shown here is derived from an EMBL/GenBank/DDBJ whole genome shotgun (WGS) entry which is preliminary data.</text>
</comment>
<gene>
    <name evidence="1" type="ORF">RPERSI_LOCUS25278</name>
</gene>
<feature type="non-terminal residue" evidence="1">
    <location>
        <position position="52"/>
    </location>
</feature>
<dbReference type="EMBL" id="CAJVQC010083121">
    <property type="protein sequence ID" value="CAG8820072.1"/>
    <property type="molecule type" value="Genomic_DNA"/>
</dbReference>
<protein>
    <submittedName>
        <fullName evidence="1">33569_t:CDS:1</fullName>
    </submittedName>
</protein>
<name>A0ACA9RZZ2_9GLOM</name>
<organism evidence="1 2">
    <name type="scientific">Racocetra persica</name>
    <dbReference type="NCBI Taxonomy" id="160502"/>
    <lineage>
        <taxon>Eukaryota</taxon>
        <taxon>Fungi</taxon>
        <taxon>Fungi incertae sedis</taxon>
        <taxon>Mucoromycota</taxon>
        <taxon>Glomeromycotina</taxon>
        <taxon>Glomeromycetes</taxon>
        <taxon>Diversisporales</taxon>
        <taxon>Gigasporaceae</taxon>
        <taxon>Racocetra</taxon>
    </lineage>
</organism>
<evidence type="ECO:0000313" key="1">
    <source>
        <dbReference type="EMBL" id="CAG8820072.1"/>
    </source>
</evidence>
<accession>A0ACA9RZZ2</accession>
<evidence type="ECO:0000313" key="2">
    <source>
        <dbReference type="Proteomes" id="UP000789920"/>
    </source>
</evidence>
<keyword evidence="2" id="KW-1185">Reference proteome</keyword>
<proteinExistence type="predicted"/>
<dbReference type="Proteomes" id="UP000789920">
    <property type="component" value="Unassembled WGS sequence"/>
</dbReference>